<organism evidence="1 2">
    <name type="scientific">Persea americana</name>
    <name type="common">Avocado</name>
    <dbReference type="NCBI Taxonomy" id="3435"/>
    <lineage>
        <taxon>Eukaryota</taxon>
        <taxon>Viridiplantae</taxon>
        <taxon>Streptophyta</taxon>
        <taxon>Embryophyta</taxon>
        <taxon>Tracheophyta</taxon>
        <taxon>Spermatophyta</taxon>
        <taxon>Magnoliopsida</taxon>
        <taxon>Magnoliidae</taxon>
        <taxon>Laurales</taxon>
        <taxon>Lauraceae</taxon>
        <taxon>Persea</taxon>
    </lineage>
</organism>
<sequence>MVEGVVVEEVGAVEVVGVVLVLALIMVKVVARAMVDELKVKAMGSGGCGVRGGGGGVGACSGFAGGSGSGYGSGMSLVVASDMVLGELKDVVTEMVDVAAVEAREVAVVLVPAMVYSQDMVLVAIVKL</sequence>
<reference evidence="1 2" key="1">
    <citation type="journal article" date="2022" name="Hortic Res">
        <title>A haplotype resolved chromosomal level avocado genome allows analysis of novel avocado genes.</title>
        <authorList>
            <person name="Nath O."/>
            <person name="Fletcher S.J."/>
            <person name="Hayward A."/>
            <person name="Shaw L.M."/>
            <person name="Masouleh A.K."/>
            <person name="Furtado A."/>
            <person name="Henry R.J."/>
            <person name="Mitter N."/>
        </authorList>
    </citation>
    <scope>NUCLEOTIDE SEQUENCE [LARGE SCALE GENOMIC DNA]</scope>
    <source>
        <strain evidence="2">cv. Hass</strain>
    </source>
</reference>
<dbReference type="Proteomes" id="UP001234297">
    <property type="component" value="Chromosome 9"/>
</dbReference>
<proteinExistence type="predicted"/>
<protein>
    <submittedName>
        <fullName evidence="1">Uncharacterized protein</fullName>
    </submittedName>
</protein>
<gene>
    <name evidence="1" type="ORF">MRB53_028213</name>
</gene>
<comment type="caution">
    <text evidence="1">The sequence shown here is derived from an EMBL/GenBank/DDBJ whole genome shotgun (WGS) entry which is preliminary data.</text>
</comment>
<keyword evidence="2" id="KW-1185">Reference proteome</keyword>
<dbReference type="EMBL" id="CM056817">
    <property type="protein sequence ID" value="KAJ8619684.1"/>
    <property type="molecule type" value="Genomic_DNA"/>
</dbReference>
<accession>A0ACC2KEY8</accession>
<evidence type="ECO:0000313" key="1">
    <source>
        <dbReference type="EMBL" id="KAJ8619684.1"/>
    </source>
</evidence>
<evidence type="ECO:0000313" key="2">
    <source>
        <dbReference type="Proteomes" id="UP001234297"/>
    </source>
</evidence>
<name>A0ACC2KEY8_PERAE</name>